<keyword evidence="4 5" id="KW-0833">Ubl conjugation pathway</keyword>
<dbReference type="Gene3D" id="3.30.2410.10">
    <property type="entry name" value="Hect, E3 ligase catalytic domain"/>
    <property type="match status" value="1"/>
</dbReference>
<dbReference type="InterPro" id="IPR044611">
    <property type="entry name" value="E3A/B/C-like"/>
</dbReference>
<dbReference type="OrthoDB" id="8068875at2759"/>
<evidence type="ECO:0000256" key="4">
    <source>
        <dbReference type="ARBA" id="ARBA00022786"/>
    </source>
</evidence>
<dbReference type="InterPro" id="IPR000569">
    <property type="entry name" value="HECT_dom"/>
</dbReference>
<dbReference type="SUPFAM" id="SSF56204">
    <property type="entry name" value="Hect, E3 ligase catalytic domain"/>
    <property type="match status" value="1"/>
</dbReference>
<dbReference type="InterPro" id="IPR035983">
    <property type="entry name" value="Hect_E3_ubiquitin_ligase"/>
</dbReference>
<evidence type="ECO:0000256" key="2">
    <source>
        <dbReference type="ARBA" id="ARBA00012485"/>
    </source>
</evidence>
<accession>A0A1R2B9H8</accession>
<dbReference type="EMBL" id="MPUH01000822">
    <property type="protein sequence ID" value="OMJ73438.1"/>
    <property type="molecule type" value="Genomic_DNA"/>
</dbReference>
<dbReference type="SMART" id="SM00119">
    <property type="entry name" value="HECTc"/>
    <property type="match status" value="1"/>
</dbReference>
<dbReference type="PANTHER" id="PTHR45700">
    <property type="entry name" value="UBIQUITIN-PROTEIN LIGASE E3C"/>
    <property type="match status" value="1"/>
</dbReference>
<feature type="active site" description="Glycyl thioester intermediate" evidence="5">
    <location>
        <position position="921"/>
    </location>
</feature>
<feature type="domain" description="HECT" evidence="6">
    <location>
        <begin position="618"/>
        <end position="953"/>
    </location>
</feature>
<proteinExistence type="predicted"/>
<keyword evidence="3" id="KW-0808">Transferase</keyword>
<dbReference type="GO" id="GO:0061630">
    <property type="term" value="F:ubiquitin protein ligase activity"/>
    <property type="evidence" value="ECO:0007669"/>
    <property type="project" value="UniProtKB-EC"/>
</dbReference>
<dbReference type="PROSITE" id="PS50237">
    <property type="entry name" value="HECT"/>
    <property type="match status" value="1"/>
</dbReference>
<evidence type="ECO:0000256" key="3">
    <source>
        <dbReference type="ARBA" id="ARBA00022679"/>
    </source>
</evidence>
<comment type="catalytic activity">
    <reaction evidence="1">
        <text>S-ubiquitinyl-[E2 ubiquitin-conjugating enzyme]-L-cysteine + [acceptor protein]-L-lysine = [E2 ubiquitin-conjugating enzyme]-L-cysteine + N(6)-ubiquitinyl-[acceptor protein]-L-lysine.</text>
        <dbReference type="EC" id="2.3.2.26"/>
    </reaction>
</comment>
<dbReference type="PANTHER" id="PTHR45700:SF2">
    <property type="entry name" value="UBIQUITIN-PROTEIN LIGASE E3C"/>
    <property type="match status" value="1"/>
</dbReference>
<dbReference type="GO" id="GO:0000209">
    <property type="term" value="P:protein polyubiquitination"/>
    <property type="evidence" value="ECO:0007669"/>
    <property type="project" value="InterPro"/>
</dbReference>
<dbReference type="GO" id="GO:0006511">
    <property type="term" value="P:ubiquitin-dependent protein catabolic process"/>
    <property type="evidence" value="ECO:0007669"/>
    <property type="project" value="TreeGrafter"/>
</dbReference>
<evidence type="ECO:0000256" key="1">
    <source>
        <dbReference type="ARBA" id="ARBA00000885"/>
    </source>
</evidence>
<evidence type="ECO:0000256" key="5">
    <source>
        <dbReference type="PROSITE-ProRule" id="PRU00104"/>
    </source>
</evidence>
<keyword evidence="8" id="KW-1185">Reference proteome</keyword>
<dbReference type="Pfam" id="PF00632">
    <property type="entry name" value="HECT"/>
    <property type="match status" value="1"/>
</dbReference>
<dbReference type="Gene3D" id="3.30.2160.10">
    <property type="entry name" value="Hect, E3 ligase catalytic domain"/>
    <property type="match status" value="1"/>
</dbReference>
<gene>
    <name evidence="7" type="ORF">SteCoe_27886</name>
</gene>
<dbReference type="Gene3D" id="3.90.1750.10">
    <property type="entry name" value="Hect, E3 ligase catalytic domains"/>
    <property type="match status" value="1"/>
</dbReference>
<dbReference type="FunFam" id="3.30.2160.10:FF:000002">
    <property type="entry name" value="Putative Ubiquitin-protein ligase E3C"/>
    <property type="match status" value="1"/>
</dbReference>
<name>A0A1R2B9H8_9CILI</name>
<evidence type="ECO:0000313" key="7">
    <source>
        <dbReference type="EMBL" id="OMJ73438.1"/>
    </source>
</evidence>
<dbReference type="EC" id="2.3.2.26" evidence="2"/>
<protein>
    <recommendedName>
        <fullName evidence="2">HECT-type E3 ubiquitin transferase</fullName>
        <ecNumber evidence="2">2.3.2.26</ecNumber>
    </recommendedName>
</protein>
<comment type="caution">
    <text evidence="7">The sequence shown here is derived from an EMBL/GenBank/DDBJ whole genome shotgun (WGS) entry which is preliminary data.</text>
</comment>
<dbReference type="AlphaFoldDB" id="A0A1R2B9H8"/>
<dbReference type="Proteomes" id="UP000187209">
    <property type="component" value="Unassembled WGS sequence"/>
</dbReference>
<evidence type="ECO:0000313" key="8">
    <source>
        <dbReference type="Proteomes" id="UP000187209"/>
    </source>
</evidence>
<evidence type="ECO:0000259" key="6">
    <source>
        <dbReference type="PROSITE" id="PS50237"/>
    </source>
</evidence>
<dbReference type="CDD" id="cd00078">
    <property type="entry name" value="HECTc"/>
    <property type="match status" value="1"/>
</dbReference>
<reference evidence="7 8" key="1">
    <citation type="submission" date="2016-11" db="EMBL/GenBank/DDBJ databases">
        <title>The macronuclear genome of Stentor coeruleus: a giant cell with tiny introns.</title>
        <authorList>
            <person name="Slabodnick M."/>
            <person name="Ruby J.G."/>
            <person name="Reiff S.B."/>
            <person name="Swart E.C."/>
            <person name="Gosai S."/>
            <person name="Prabakaran S."/>
            <person name="Witkowska E."/>
            <person name="Larue G.E."/>
            <person name="Fisher S."/>
            <person name="Freeman R.M."/>
            <person name="Gunawardena J."/>
            <person name="Chu W."/>
            <person name="Stover N.A."/>
            <person name="Gregory B.D."/>
            <person name="Nowacki M."/>
            <person name="Derisi J."/>
            <person name="Roy S.W."/>
            <person name="Marshall W.F."/>
            <person name="Sood P."/>
        </authorList>
    </citation>
    <scope>NUCLEOTIDE SEQUENCE [LARGE SCALE GENOMIC DNA]</scope>
    <source>
        <strain evidence="7">WM001</strain>
    </source>
</reference>
<organism evidence="7 8">
    <name type="scientific">Stentor coeruleus</name>
    <dbReference type="NCBI Taxonomy" id="5963"/>
    <lineage>
        <taxon>Eukaryota</taxon>
        <taxon>Sar</taxon>
        <taxon>Alveolata</taxon>
        <taxon>Ciliophora</taxon>
        <taxon>Postciliodesmatophora</taxon>
        <taxon>Heterotrichea</taxon>
        <taxon>Heterotrichida</taxon>
        <taxon>Stentoridae</taxon>
        <taxon>Stentor</taxon>
    </lineage>
</organism>
<sequence length="953" mass="110726">MFTPYERPGKKGVEEAKQSLEKAMEAKKYSKACLNIQKLWRQFQASEKVRETIRSKTQSKISDIKKLKSMLGDKLKNLPIKTLLELIRSCRISKDPNSVYELRDWIEKSLLSPDPAINIMSSMNNWNVFIYAITAIGSLYMKNKDVDKFIVSVLMNTEKIPCFYRFLVFMQLVNEEMLLKNAKRYLAREILLASDNLMSKNISNTLDLVIVSNVLFYEIDISTLKNEDQRLVYDGFVEIQAFVVDEILSIPRIAKFILQHPRFYDVKWKEMIQSYCYTQVVPTITPYGYSEKEIFLFGNLWELFQTRLFNSMTPSDIAHFLITCTKLVKNLTPKLLECSPSASIVEPINLKTLRKQISLFTDSSKLSVVFLKIFNHESQGFDDTFNPTAAQSLCEIYNIFLEKCRDSKEAQFVVTGIMGGLAFNQKILYKIWKFIEIFCDLHSFYSMKSFQNKDSNVYKFSSVLSIFCSAYRNLLLISNDEEFPYIFTKDELKTFTFFSIGIVHTLLSTAKVNDTTENLLKSVCQLLTLIHEFNTRLKFVEEKKFHFNQKIIEIVCSTQENLNRVLSFFPFCLPFDNRAEILISRIMLTKDIYSGYQSTRIVVRRDNFMADSVAQLLRVPDVRGRLEVKFINIFGTVEEGYDAGGLFKEFWTSLSQEAFNPQYGLFSVSNDRCLYPNPDSQLFFGNEHLEMFFLVGRILGKAIFERITVEPTFAEFFLRKMIGKYNFIEDLKSLDKEVYNNLMFLKTYEGNVEDLSLTFLVNTVGGQEVELKPKGRDIPVTNVNKLEYIYKLADYRLNLQIKNQCTAFFKGFSELIPGNWVNCFTSYEMQKLISGTTESIDLQDLKAHTAYIDCSSWDDCVKYFWKVMESFSDEERSLVLKFVTSCHRPPLMGFKNLFPPFTLSKARIDRDDEKLPSAQTCMNILRIPTYSSWKVLKEKLLIAIKSNAGFEFR</sequence>